<dbReference type="KEGG" id="png:PNIG_a1605"/>
<reference evidence="1 2" key="1">
    <citation type="submission" date="2015-03" db="EMBL/GenBank/DDBJ databases">
        <authorList>
            <person name="Xie B.-B."/>
            <person name="Rong J.-C."/>
            <person name="Qin Q.-L."/>
            <person name="Zhang Y.-Z."/>
        </authorList>
    </citation>
    <scope>NUCLEOTIDE SEQUENCE [LARGE SCALE GENOMIC DNA]</scope>
    <source>
        <strain evidence="1 2">KMM 661</strain>
    </source>
</reference>
<dbReference type="AlphaFoldDB" id="A0AAC9UFX3"/>
<evidence type="ECO:0000313" key="2">
    <source>
        <dbReference type="Proteomes" id="UP000198329"/>
    </source>
</evidence>
<evidence type="ECO:0000313" key="1">
    <source>
        <dbReference type="EMBL" id="ASM53745.1"/>
    </source>
</evidence>
<organism evidence="1 2">
    <name type="scientific">Pseudoalteromonas nigrifaciens</name>
    <dbReference type="NCBI Taxonomy" id="28109"/>
    <lineage>
        <taxon>Bacteria</taxon>
        <taxon>Pseudomonadati</taxon>
        <taxon>Pseudomonadota</taxon>
        <taxon>Gammaproteobacteria</taxon>
        <taxon>Alteromonadales</taxon>
        <taxon>Pseudoalteromonadaceae</taxon>
        <taxon>Pseudoalteromonas</taxon>
    </lineage>
</organism>
<name>A0AAC9UFX3_9GAMM</name>
<accession>A0AAC9UFX3</accession>
<dbReference type="Proteomes" id="UP000198329">
    <property type="component" value="Chromosome I"/>
</dbReference>
<protein>
    <submittedName>
        <fullName evidence="1">Uncharacterized protein</fullName>
    </submittedName>
</protein>
<proteinExistence type="predicted"/>
<sequence>MATTKDLIKNIQPQKSSQIVSFLCALKPAATFVAGSYLKF</sequence>
<keyword evidence="2" id="KW-1185">Reference proteome</keyword>
<gene>
    <name evidence="1" type="ORF">PNIG_a1605</name>
</gene>
<dbReference type="EMBL" id="CP011036">
    <property type="protein sequence ID" value="ASM53745.1"/>
    <property type="molecule type" value="Genomic_DNA"/>
</dbReference>